<proteinExistence type="predicted"/>
<dbReference type="EMBL" id="UOEA01000056">
    <property type="protein sequence ID" value="VAV83915.1"/>
    <property type="molecule type" value="Genomic_DNA"/>
</dbReference>
<evidence type="ECO:0000256" key="1">
    <source>
        <dbReference type="SAM" id="Phobius"/>
    </source>
</evidence>
<feature type="transmembrane region" description="Helical" evidence="1">
    <location>
        <begin position="22"/>
        <end position="44"/>
    </location>
</feature>
<dbReference type="SUPFAM" id="SSF54523">
    <property type="entry name" value="Pili subunits"/>
    <property type="match status" value="1"/>
</dbReference>
<keyword evidence="1" id="KW-0812">Transmembrane</keyword>
<accession>A0A3B0RKD9</accession>
<organism evidence="2">
    <name type="scientific">hydrothermal vent metagenome</name>
    <dbReference type="NCBI Taxonomy" id="652676"/>
    <lineage>
        <taxon>unclassified sequences</taxon>
        <taxon>metagenomes</taxon>
        <taxon>ecological metagenomes</taxon>
    </lineage>
</organism>
<dbReference type="AlphaFoldDB" id="A0A3B0RKD9"/>
<evidence type="ECO:0000313" key="2">
    <source>
        <dbReference type="EMBL" id="VAV83915.1"/>
    </source>
</evidence>
<name>A0A3B0RKD9_9ZZZZ</name>
<protein>
    <recommendedName>
        <fullName evidence="3">Type IV fimbrial biogenesis protein PilV</fullName>
    </recommendedName>
</protein>
<sequence>MHIIIGMKNQLTDNSGFTLVELLIAIFILAVGLLGTASMMASGIGGNRLSSRLTVESGIAHSVMDEFMARDEGDTVFDAAVTGVVYDLDSSSGAATRVVQGVTYSATYTIATNNPVTGMVRLDISITGGGRTLSMTSFKRSI</sequence>
<reference evidence="2" key="1">
    <citation type="submission" date="2018-06" db="EMBL/GenBank/DDBJ databases">
        <authorList>
            <person name="Zhirakovskaya E."/>
        </authorList>
    </citation>
    <scope>NUCLEOTIDE SEQUENCE</scope>
</reference>
<keyword evidence="1" id="KW-1133">Transmembrane helix</keyword>
<evidence type="ECO:0008006" key="3">
    <source>
        <dbReference type="Google" id="ProtNLM"/>
    </source>
</evidence>
<dbReference type="Pfam" id="PF07963">
    <property type="entry name" value="N_methyl"/>
    <property type="match status" value="1"/>
</dbReference>
<keyword evidence="1" id="KW-0472">Membrane</keyword>
<dbReference type="InterPro" id="IPR045584">
    <property type="entry name" value="Pilin-like"/>
</dbReference>
<gene>
    <name evidence="2" type="ORF">MNBD_DELTA01-1576</name>
</gene>
<dbReference type="InterPro" id="IPR012902">
    <property type="entry name" value="N_methyl_site"/>
</dbReference>
<dbReference type="NCBIfam" id="TIGR02532">
    <property type="entry name" value="IV_pilin_GFxxxE"/>
    <property type="match status" value="1"/>
</dbReference>